<feature type="signal peptide" evidence="2">
    <location>
        <begin position="1"/>
        <end position="23"/>
    </location>
</feature>
<evidence type="ECO:0000259" key="5">
    <source>
        <dbReference type="Pfam" id="PF19078"/>
    </source>
</evidence>
<evidence type="ECO:0000256" key="1">
    <source>
        <dbReference type="ARBA" id="ARBA00022729"/>
    </source>
</evidence>
<evidence type="ECO:0000259" key="4">
    <source>
        <dbReference type="Pfam" id="PF18962"/>
    </source>
</evidence>
<feature type="domain" description="MBG" evidence="3">
    <location>
        <begin position="1037"/>
        <end position="1107"/>
    </location>
</feature>
<feature type="domain" description="MBG" evidence="3">
    <location>
        <begin position="661"/>
        <end position="729"/>
    </location>
</feature>
<organism evidence="6 7">
    <name type="scientific">Polaribacter haliotis</name>
    <dbReference type="NCBI Taxonomy" id="1888915"/>
    <lineage>
        <taxon>Bacteria</taxon>
        <taxon>Pseudomonadati</taxon>
        <taxon>Bacteroidota</taxon>
        <taxon>Flavobacteriia</taxon>
        <taxon>Flavobacteriales</taxon>
        <taxon>Flavobacteriaceae</taxon>
    </lineage>
</organism>
<reference evidence="6 7" key="1">
    <citation type="journal article" date="2016" name="Int. J. Syst. Evol. Microbiol.">
        <title>Polaribacter haliotis sp. nov., isolated from the gut of abalone Haliotis discus hannai.</title>
        <authorList>
            <person name="Kim Y.O."/>
            <person name="Park I.S."/>
            <person name="Park S."/>
            <person name="Nam B.H."/>
            <person name="Park J.M."/>
            <person name="Kim D.G."/>
            <person name="Yoon J.H."/>
        </authorList>
    </citation>
    <scope>NUCLEOTIDE SEQUENCE [LARGE SCALE GENOMIC DNA]</scope>
    <source>
        <strain evidence="6 7">KCTC 52418</strain>
    </source>
</reference>
<feature type="domain" description="MBG" evidence="3">
    <location>
        <begin position="964"/>
        <end position="1031"/>
    </location>
</feature>
<evidence type="ECO:0000313" key="7">
    <source>
        <dbReference type="Proteomes" id="UP000516764"/>
    </source>
</evidence>
<dbReference type="AlphaFoldDB" id="A0A7L8ABJ6"/>
<dbReference type="InterPro" id="IPR044048">
    <property type="entry name" value="Big_12"/>
</dbReference>
<keyword evidence="1 2" id="KW-0732">Signal</keyword>
<sequence length="1196" mass="131046">MKTRKLNFFFAVFLGFFLQFVNAQDPNWTVNSADYQYSMTFTTFLNVNGTTLTSTNDKIGAFVNGEIRGVSNVVFVPNANKYVAYLSVFANTDYETINFKIYDSNSDKVVNIDNTETFSIDGNLGGIFQSYSIANPQLNANAVLNSFNFDGINTLVSTISQDEVHIVLPENTSISNLKAVFNSSGNSKVYVDGILQESGVSLQDFTNPITYSVLSENEANLNKYVVSVAVAKNTDPVNVVVSTTDNLNTNTVPVSLDVAFSKAVAGFEKSDFLLENCTISSFLTSDYKNYKIEVVPFSQGKFSVQVPENVSLDLNNNQNTVSNKIGFNYDISKPIIQDISKQSNVDSWWFLVTFNEEVKNVDLSDFELNGLASSNITISNVENLSNNQYKVSISAKNTDLGVVSLGLKNSNNITDLVGNSLVEIKHESYFLTKRKLTITADFKTKIYGEEDPELTYKITSGSLVNGDVISGSLTRPIGENIGTYAITSNLNNDNYEITFIANNLTILYREITVTADLKTKIYGDEDPELTYKMTSGNLVDGDVLSGSLVRVVGENIGEYAITSTLNNDNYEITFIADNLTILKRQITVTVDSKSKNYGDEDPALTYNITSGSLVDGDVLSGSLVRAIGENIGEYAITSTINNDNYEIAFIASDLTITKREITISADIKTKIIGNTDPVLTYRITKGNLVDGDVLIGNLSREAGESLGDYLISSSLSNSNYNITFQSGFLRITAKKGIVITVDSKTKIYGETDPILTYKITSGSLDSGDVLTGSLSRTIGENAGEYVISSNLSNTDYDIIYVSGKLTIAKRKLSITADAKTKIYGESDPEFTYNISSGSLINGDVLSGILNRESGENVGVYKISSTLVNSNYEITFIGSNFIISKKEISITADAKTKIYGESDPEFTYNISSGSLINGDVLSGTLNRELGENVGVYKILSTLVNSNYEITFIGSNFTISKKEISINSDFKTKIYGDSDPDFTYKITSGNLLNGDVLSGTLKREVGENIGDYEISSTLENGNYQINFISSFLTISKREITVTADSIIKGKNDADPPLTYQITNGILVNKDVFTGNLTRELGEEIGAYLIKIGSLSLNNNYELFFIGANFEISTTANINDEILNTEVKLYPNPATYQLSIKGSSQLEIDKIIAYNLLGKTVFKLLKPKNTIQIGHLQRGVYLFKIFTNNGVVIKRIVKK</sequence>
<dbReference type="InterPro" id="IPR026444">
    <property type="entry name" value="Secre_tail"/>
</dbReference>
<feature type="domain" description="MBG" evidence="3">
    <location>
        <begin position="737"/>
        <end position="806"/>
    </location>
</feature>
<protein>
    <submittedName>
        <fullName evidence="6">T9SS type A sorting domain-containing protein</fullName>
    </submittedName>
</protein>
<feature type="domain" description="MBG" evidence="3">
    <location>
        <begin position="511"/>
        <end position="580"/>
    </location>
</feature>
<dbReference type="RefSeq" id="WP_088355434.1">
    <property type="nucleotide sequence ID" value="NZ_CP061813.1"/>
</dbReference>
<dbReference type="KEGG" id="phal:H9I45_08360"/>
<feature type="domain" description="MBG" evidence="3">
    <location>
        <begin position="887"/>
        <end position="956"/>
    </location>
</feature>
<feature type="domain" description="Secretion system C-terminal sorting" evidence="4">
    <location>
        <begin position="1126"/>
        <end position="1194"/>
    </location>
</feature>
<feature type="domain" description="MBG" evidence="3">
    <location>
        <begin position="812"/>
        <end position="880"/>
    </location>
</feature>
<dbReference type="Pfam" id="PF18676">
    <property type="entry name" value="MBG_2"/>
    <property type="match status" value="9"/>
</dbReference>
<feature type="domain" description="MBG" evidence="3">
    <location>
        <begin position="436"/>
        <end position="505"/>
    </location>
</feature>
<dbReference type="PANTHER" id="PTHR34677:SF3">
    <property type="entry name" value="BACTERIAL IG-LIKE DOMAIN-CONTAINING PROTEIN"/>
    <property type="match status" value="1"/>
</dbReference>
<feature type="chain" id="PRO_5032831706" evidence="2">
    <location>
        <begin position="24"/>
        <end position="1196"/>
    </location>
</feature>
<feature type="domain" description="MBG" evidence="3">
    <location>
        <begin position="586"/>
        <end position="655"/>
    </location>
</feature>
<gene>
    <name evidence="6" type="ORF">H9I45_08360</name>
</gene>
<keyword evidence="7" id="KW-1185">Reference proteome</keyword>
<dbReference type="Proteomes" id="UP000516764">
    <property type="component" value="Chromosome"/>
</dbReference>
<accession>A0A7L8ABJ6</accession>
<dbReference type="NCBIfam" id="TIGR04183">
    <property type="entry name" value="Por_Secre_tail"/>
    <property type="match status" value="1"/>
</dbReference>
<dbReference type="PANTHER" id="PTHR34677">
    <property type="match status" value="1"/>
</dbReference>
<feature type="domain" description="Bacterial Ig-like" evidence="5">
    <location>
        <begin position="234"/>
        <end position="327"/>
    </location>
</feature>
<name>A0A7L8ABJ6_9FLAO</name>
<evidence type="ECO:0000259" key="3">
    <source>
        <dbReference type="Pfam" id="PF18676"/>
    </source>
</evidence>
<dbReference type="OrthoDB" id="1086662at2"/>
<proteinExistence type="predicted"/>
<dbReference type="Pfam" id="PF18962">
    <property type="entry name" value="Por_Secre_tail"/>
    <property type="match status" value="1"/>
</dbReference>
<dbReference type="EMBL" id="CP061813">
    <property type="protein sequence ID" value="QOD59388.1"/>
    <property type="molecule type" value="Genomic_DNA"/>
</dbReference>
<dbReference type="InterPro" id="IPR041286">
    <property type="entry name" value="MBG_2"/>
</dbReference>
<evidence type="ECO:0000313" key="6">
    <source>
        <dbReference type="EMBL" id="QOD59388.1"/>
    </source>
</evidence>
<dbReference type="Gene3D" id="2.60.40.2340">
    <property type="match status" value="1"/>
</dbReference>
<evidence type="ECO:0000256" key="2">
    <source>
        <dbReference type="SAM" id="SignalP"/>
    </source>
</evidence>
<dbReference type="Pfam" id="PF19078">
    <property type="entry name" value="Big_12"/>
    <property type="match status" value="1"/>
</dbReference>